<evidence type="ECO:0000259" key="8">
    <source>
        <dbReference type="PROSITE" id="PS50893"/>
    </source>
</evidence>
<dbReference type="GO" id="GO:0016887">
    <property type="term" value="F:ATP hydrolysis activity"/>
    <property type="evidence" value="ECO:0007669"/>
    <property type="project" value="InterPro"/>
</dbReference>
<dbReference type="EMBL" id="JAHLFG010000035">
    <property type="protein sequence ID" value="MBU3826466.1"/>
    <property type="molecule type" value="Genomic_DNA"/>
</dbReference>
<feature type="transmembrane region" description="Helical" evidence="7">
    <location>
        <begin position="201"/>
        <end position="229"/>
    </location>
</feature>
<name>A0A9E2KME5_9GAMM</name>
<accession>A0A9E2KME5</accession>
<evidence type="ECO:0000256" key="2">
    <source>
        <dbReference type="ARBA" id="ARBA00022692"/>
    </source>
</evidence>
<dbReference type="PROSITE" id="PS50929">
    <property type="entry name" value="ABC_TM1F"/>
    <property type="match status" value="1"/>
</dbReference>
<proteinExistence type="predicted"/>
<dbReference type="InterPro" id="IPR017871">
    <property type="entry name" value="ABC_transporter-like_CS"/>
</dbReference>
<dbReference type="Pfam" id="PF00005">
    <property type="entry name" value="ABC_tran"/>
    <property type="match status" value="1"/>
</dbReference>
<keyword evidence="4 10" id="KW-0067">ATP-binding</keyword>
<protein>
    <submittedName>
        <fullName evidence="10">ATP-binding cassette domain-containing protein</fullName>
    </submittedName>
</protein>
<sequence length="540" mass="58713">MAFFYACCAKIATTILLLKTPAESTLWYMALLCVFVRLCLHLYLSKLNAKLTFSCELAVRQEILQAISRQGPFSQGVNPGVAALLSEIATSITPFFTAFGHTLRQVMVLPAILLVFMAVASPLSALALALMCPLIPLFMVFIGKKAKELNDRQLLQIKRLSERFFEALTKLPFIFIFDLGKRELSAVRRMSRHWRVQTMQILYVAFLSALALEFFATVGVAFCAITLGFAVYEQGFSYEKALFVLLCAPEFFLPLRRLGQNYHAKQRALAAAESLNDLLSLNLPKRAITATDNAPRALTQVSVERLATAQLMTLTFNHVTLRYPDGRLGLNDASFTLKGTAINVLSGPSGSGKSTILAAIAGLLTPESGTITISLKLAPGPQDGGQVTTISCDVNALSKEQRQALYTFVPQRPYLFYGTLRDNLRLAKAQATDEELIKALQKAGAASLLSNLPQGLDTMLGDDHGGISGGQARLLALSRALLRKAPLILLDEPSASLDQVAEQSLAQALVQLKRHHTVIIAAHRAPLIALADKEVTLGGA</sequence>
<dbReference type="Gene3D" id="3.40.50.300">
    <property type="entry name" value="P-loop containing nucleotide triphosphate hydrolases"/>
    <property type="match status" value="1"/>
</dbReference>
<comment type="subcellular location">
    <subcellularLocation>
        <location evidence="1">Cell membrane</location>
        <topology evidence="1">Multi-pass membrane protein</topology>
    </subcellularLocation>
</comment>
<dbReference type="InterPro" id="IPR039421">
    <property type="entry name" value="Type_1_exporter"/>
</dbReference>
<dbReference type="Proteomes" id="UP000824150">
    <property type="component" value="Unassembled WGS sequence"/>
</dbReference>
<dbReference type="Pfam" id="PF00664">
    <property type="entry name" value="ABC_membrane"/>
    <property type="match status" value="1"/>
</dbReference>
<keyword evidence="2 7" id="KW-0812">Transmembrane</keyword>
<dbReference type="InterPro" id="IPR011527">
    <property type="entry name" value="ABC1_TM_dom"/>
</dbReference>
<comment type="caution">
    <text evidence="10">The sequence shown here is derived from an EMBL/GenBank/DDBJ whole genome shotgun (WGS) entry which is preliminary data.</text>
</comment>
<evidence type="ECO:0000259" key="9">
    <source>
        <dbReference type="PROSITE" id="PS50929"/>
    </source>
</evidence>
<evidence type="ECO:0000256" key="3">
    <source>
        <dbReference type="ARBA" id="ARBA00022741"/>
    </source>
</evidence>
<keyword evidence="5 7" id="KW-1133">Transmembrane helix</keyword>
<feature type="transmembrane region" description="Helical" evidence="7">
    <location>
        <begin position="111"/>
        <end position="143"/>
    </location>
</feature>
<dbReference type="InterPro" id="IPR003593">
    <property type="entry name" value="AAA+_ATPase"/>
</dbReference>
<dbReference type="PROSITE" id="PS00211">
    <property type="entry name" value="ABC_TRANSPORTER_1"/>
    <property type="match status" value="1"/>
</dbReference>
<dbReference type="PANTHER" id="PTHR24221">
    <property type="entry name" value="ATP-BINDING CASSETTE SUB-FAMILY B"/>
    <property type="match status" value="1"/>
</dbReference>
<evidence type="ECO:0000256" key="1">
    <source>
        <dbReference type="ARBA" id="ARBA00004651"/>
    </source>
</evidence>
<dbReference type="CDD" id="cd18584">
    <property type="entry name" value="ABC_6TM_AarD_CydD"/>
    <property type="match status" value="1"/>
</dbReference>
<evidence type="ECO:0000313" key="10">
    <source>
        <dbReference type="EMBL" id="MBU3826466.1"/>
    </source>
</evidence>
<feature type="domain" description="ABC transmembrane type-1" evidence="9">
    <location>
        <begin position="1"/>
        <end position="267"/>
    </location>
</feature>
<feature type="domain" description="ABC transporter" evidence="8">
    <location>
        <begin position="314"/>
        <end position="540"/>
    </location>
</feature>
<dbReference type="SUPFAM" id="SSF90123">
    <property type="entry name" value="ABC transporter transmembrane region"/>
    <property type="match status" value="1"/>
</dbReference>
<evidence type="ECO:0000256" key="4">
    <source>
        <dbReference type="ARBA" id="ARBA00022840"/>
    </source>
</evidence>
<dbReference type="AlphaFoldDB" id="A0A9E2KME5"/>
<dbReference type="PROSITE" id="PS50893">
    <property type="entry name" value="ABC_TRANSPORTER_2"/>
    <property type="match status" value="1"/>
</dbReference>
<dbReference type="GO" id="GO:0005524">
    <property type="term" value="F:ATP binding"/>
    <property type="evidence" value="ECO:0007669"/>
    <property type="project" value="UniProtKB-KW"/>
</dbReference>
<evidence type="ECO:0000313" key="11">
    <source>
        <dbReference type="Proteomes" id="UP000824150"/>
    </source>
</evidence>
<dbReference type="PANTHER" id="PTHR24221:SF590">
    <property type="entry name" value="COMPONENT LINKED WITH THE ASSEMBLY OF CYTOCHROME' TRANSPORT TRANSMEMBRANE ATP-BINDING PROTEIN ABC TRANSPORTER CYDD-RELATED"/>
    <property type="match status" value="1"/>
</dbReference>
<reference evidence="10" key="1">
    <citation type="journal article" date="2021" name="PeerJ">
        <title>Extensive microbial diversity within the chicken gut microbiome revealed by metagenomics and culture.</title>
        <authorList>
            <person name="Gilroy R."/>
            <person name="Ravi A."/>
            <person name="Getino M."/>
            <person name="Pursley I."/>
            <person name="Horton D.L."/>
            <person name="Alikhan N.F."/>
            <person name="Baker D."/>
            <person name="Gharbi K."/>
            <person name="Hall N."/>
            <person name="Watson M."/>
            <person name="Adriaenssens E.M."/>
            <person name="Foster-Nyarko E."/>
            <person name="Jarju S."/>
            <person name="Secka A."/>
            <person name="Antonio M."/>
            <person name="Oren A."/>
            <person name="Chaudhuri R.R."/>
            <person name="La Ragione R."/>
            <person name="Hildebrand F."/>
            <person name="Pallen M.J."/>
        </authorList>
    </citation>
    <scope>NUCLEOTIDE SEQUENCE</scope>
    <source>
        <strain evidence="10">687</strain>
    </source>
</reference>
<dbReference type="GO" id="GO:0005886">
    <property type="term" value="C:plasma membrane"/>
    <property type="evidence" value="ECO:0007669"/>
    <property type="project" value="UniProtKB-SubCell"/>
</dbReference>
<evidence type="ECO:0000256" key="7">
    <source>
        <dbReference type="SAM" id="Phobius"/>
    </source>
</evidence>
<dbReference type="GO" id="GO:0140359">
    <property type="term" value="F:ABC-type transporter activity"/>
    <property type="evidence" value="ECO:0007669"/>
    <property type="project" value="InterPro"/>
</dbReference>
<dbReference type="InterPro" id="IPR036640">
    <property type="entry name" value="ABC1_TM_sf"/>
</dbReference>
<organism evidence="10 11">
    <name type="scientific">Candidatus Anaerobiospirillum merdipullorum</name>
    <dbReference type="NCBI Taxonomy" id="2838450"/>
    <lineage>
        <taxon>Bacteria</taxon>
        <taxon>Pseudomonadati</taxon>
        <taxon>Pseudomonadota</taxon>
        <taxon>Gammaproteobacteria</taxon>
        <taxon>Aeromonadales</taxon>
        <taxon>Succinivibrionaceae</taxon>
        <taxon>Anaerobiospirillum</taxon>
    </lineage>
</organism>
<reference evidence="10" key="2">
    <citation type="submission" date="2021-04" db="EMBL/GenBank/DDBJ databases">
        <authorList>
            <person name="Gilroy R."/>
        </authorList>
    </citation>
    <scope>NUCLEOTIDE SEQUENCE</scope>
    <source>
        <strain evidence="10">687</strain>
    </source>
</reference>
<dbReference type="InterPro" id="IPR003439">
    <property type="entry name" value="ABC_transporter-like_ATP-bd"/>
</dbReference>
<dbReference type="InterPro" id="IPR027417">
    <property type="entry name" value="P-loop_NTPase"/>
</dbReference>
<evidence type="ECO:0000256" key="6">
    <source>
        <dbReference type="ARBA" id="ARBA00023136"/>
    </source>
</evidence>
<keyword evidence="3" id="KW-0547">Nucleotide-binding</keyword>
<gene>
    <name evidence="10" type="ORF">IAA31_03135</name>
</gene>
<dbReference type="SMART" id="SM00382">
    <property type="entry name" value="AAA"/>
    <property type="match status" value="1"/>
</dbReference>
<dbReference type="Gene3D" id="1.20.1560.10">
    <property type="entry name" value="ABC transporter type 1, transmembrane domain"/>
    <property type="match status" value="1"/>
</dbReference>
<dbReference type="SUPFAM" id="SSF52540">
    <property type="entry name" value="P-loop containing nucleoside triphosphate hydrolases"/>
    <property type="match status" value="1"/>
</dbReference>
<evidence type="ECO:0000256" key="5">
    <source>
        <dbReference type="ARBA" id="ARBA00022989"/>
    </source>
</evidence>
<keyword evidence="6 7" id="KW-0472">Membrane</keyword>
<feature type="transmembrane region" description="Helical" evidence="7">
    <location>
        <begin position="26"/>
        <end position="44"/>
    </location>
</feature>